<organism evidence="2 3">
    <name type="scientific">[Emmonsia] crescens</name>
    <dbReference type="NCBI Taxonomy" id="73230"/>
    <lineage>
        <taxon>Eukaryota</taxon>
        <taxon>Fungi</taxon>
        <taxon>Dikarya</taxon>
        <taxon>Ascomycota</taxon>
        <taxon>Pezizomycotina</taxon>
        <taxon>Eurotiomycetes</taxon>
        <taxon>Eurotiomycetidae</taxon>
        <taxon>Onygenales</taxon>
        <taxon>Ajellomycetaceae</taxon>
        <taxon>Emergomyces</taxon>
    </lineage>
</organism>
<dbReference type="AlphaFoldDB" id="A0A2B7ZUE4"/>
<protein>
    <submittedName>
        <fullName evidence="2">Uncharacterized protein</fullName>
    </submittedName>
</protein>
<proteinExistence type="predicted"/>
<sequence length="96" mass="10543">MNGGEIICILDAIDECEDHGRPQLRNSTGPPTSRVRLLIEEGADMETRCALGRTPLYWASYGGFETVVRLLLEKGVEAGSVLSVERPIHGADKTRF</sequence>
<gene>
    <name evidence="2" type="ORF">GX50_00862</name>
</gene>
<keyword evidence="3" id="KW-1185">Reference proteome</keyword>
<dbReference type="EMBL" id="PDND01000009">
    <property type="protein sequence ID" value="PGH36357.1"/>
    <property type="molecule type" value="Genomic_DNA"/>
</dbReference>
<feature type="repeat" description="ANK" evidence="1">
    <location>
        <begin position="51"/>
        <end position="83"/>
    </location>
</feature>
<keyword evidence="1" id="KW-0040">ANK repeat</keyword>
<dbReference type="Gene3D" id="1.25.40.20">
    <property type="entry name" value="Ankyrin repeat-containing domain"/>
    <property type="match status" value="1"/>
</dbReference>
<dbReference type="Proteomes" id="UP000226031">
    <property type="component" value="Unassembled WGS sequence"/>
</dbReference>
<evidence type="ECO:0000256" key="1">
    <source>
        <dbReference type="PROSITE-ProRule" id="PRU00023"/>
    </source>
</evidence>
<dbReference type="Pfam" id="PF12796">
    <property type="entry name" value="Ank_2"/>
    <property type="match status" value="1"/>
</dbReference>
<name>A0A2B7ZUE4_9EURO</name>
<accession>A0A2B7ZUE4</accession>
<dbReference type="PROSITE" id="PS50088">
    <property type="entry name" value="ANK_REPEAT"/>
    <property type="match status" value="1"/>
</dbReference>
<evidence type="ECO:0000313" key="3">
    <source>
        <dbReference type="Proteomes" id="UP000226031"/>
    </source>
</evidence>
<reference evidence="2 3" key="1">
    <citation type="submission" date="2017-10" db="EMBL/GenBank/DDBJ databases">
        <title>Comparative genomics in systemic dimorphic fungi from Ajellomycetaceae.</title>
        <authorList>
            <person name="Munoz J.F."/>
            <person name="Mcewen J.G."/>
            <person name="Clay O.K."/>
            <person name="Cuomo C.A."/>
        </authorList>
    </citation>
    <scope>NUCLEOTIDE SEQUENCE [LARGE SCALE GENOMIC DNA]</scope>
    <source>
        <strain evidence="2 3">UAMH4076</strain>
    </source>
</reference>
<dbReference type="SUPFAM" id="SSF48403">
    <property type="entry name" value="Ankyrin repeat"/>
    <property type="match status" value="1"/>
</dbReference>
<dbReference type="InterPro" id="IPR036770">
    <property type="entry name" value="Ankyrin_rpt-contain_sf"/>
</dbReference>
<dbReference type="PROSITE" id="PS50297">
    <property type="entry name" value="ANK_REP_REGION"/>
    <property type="match status" value="1"/>
</dbReference>
<dbReference type="VEuPathDB" id="FungiDB:EMCG_03570"/>
<evidence type="ECO:0000313" key="2">
    <source>
        <dbReference type="EMBL" id="PGH36357.1"/>
    </source>
</evidence>
<comment type="caution">
    <text evidence="2">The sequence shown here is derived from an EMBL/GenBank/DDBJ whole genome shotgun (WGS) entry which is preliminary data.</text>
</comment>
<dbReference type="InterPro" id="IPR002110">
    <property type="entry name" value="Ankyrin_rpt"/>
</dbReference>